<sequence>MGLGYKPQVRVGGAGEDIINARLTAWERIDSSGVQSDQLTLHVDTSGQSGLPKEGAVLTWAEGYDDILVDKGQFTITRIIPVLFPPSVTIVATAAPFQTEDTTGFKERRTRSFEQISLADVFRQIVSAHGFSPRVADEFEGVFIEHIDQIDETDSAFLTRITKERDAIAKPVNDVYVLAKRGKTNTVTGKMIPTVIVGVPSKNTPSGVSQFTNCQLDKPSRRVSSGIKANWLDSNKGEENIVEVGTEPFKKLRQTYESQASATQACKDELMRLQREASRVSLDLPGSPKLVAEGVLTLNDTFPPEMAGDWSIDKVTARGDRGGGYRCTVIATGLV</sequence>
<dbReference type="Proteomes" id="UP000628710">
    <property type="component" value="Unassembled WGS sequence"/>
</dbReference>
<keyword evidence="2" id="KW-1185">Reference proteome</keyword>
<accession>A0A934JIG0</accession>
<organism evidence="1 2">
    <name type="scientific">Marinomonas transparens</name>
    <dbReference type="NCBI Taxonomy" id="2795388"/>
    <lineage>
        <taxon>Bacteria</taxon>
        <taxon>Pseudomonadati</taxon>
        <taxon>Pseudomonadota</taxon>
        <taxon>Gammaproteobacteria</taxon>
        <taxon>Oceanospirillales</taxon>
        <taxon>Oceanospirillaceae</taxon>
        <taxon>Marinomonas</taxon>
    </lineage>
</organism>
<proteinExistence type="predicted"/>
<gene>
    <name evidence="1" type="ORF">I8J31_02915</name>
</gene>
<dbReference type="Pfam" id="PF05954">
    <property type="entry name" value="Phage_GPD"/>
    <property type="match status" value="1"/>
</dbReference>
<dbReference type="RefSeq" id="WP_199466804.1">
    <property type="nucleotide sequence ID" value="NZ_JAEMNX010000002.1"/>
</dbReference>
<comment type="caution">
    <text evidence="1">The sequence shown here is derived from an EMBL/GenBank/DDBJ whole genome shotgun (WGS) entry which is preliminary data.</text>
</comment>
<protein>
    <submittedName>
        <fullName evidence="1">Phage late control D family protein</fullName>
    </submittedName>
</protein>
<name>A0A934JIG0_9GAMM</name>
<evidence type="ECO:0000313" key="2">
    <source>
        <dbReference type="Proteomes" id="UP000628710"/>
    </source>
</evidence>
<dbReference type="AlphaFoldDB" id="A0A934JIG0"/>
<dbReference type="SUPFAM" id="SSF69279">
    <property type="entry name" value="Phage tail proteins"/>
    <property type="match status" value="1"/>
</dbReference>
<reference evidence="1" key="1">
    <citation type="submission" date="2020-12" db="EMBL/GenBank/DDBJ databases">
        <title>Marinomonas arctica sp. nov., a psychrotolerant bacterium isolated from the Arctic.</title>
        <authorList>
            <person name="Zhang Y."/>
        </authorList>
    </citation>
    <scope>NUCLEOTIDE SEQUENCE</scope>
    <source>
        <strain evidence="1">C1424</strain>
    </source>
</reference>
<evidence type="ECO:0000313" key="1">
    <source>
        <dbReference type="EMBL" id="MBJ7536625.1"/>
    </source>
</evidence>
<dbReference type="EMBL" id="JAEMNX010000002">
    <property type="protein sequence ID" value="MBJ7536625.1"/>
    <property type="molecule type" value="Genomic_DNA"/>
</dbReference>